<dbReference type="HAMAP" id="MF_01113">
    <property type="entry name" value="DNApol_IV"/>
    <property type="match status" value="1"/>
</dbReference>
<feature type="domain" description="UmuC" evidence="16">
    <location>
        <begin position="38"/>
        <end position="219"/>
    </location>
</feature>
<dbReference type="GO" id="GO:0003887">
    <property type="term" value="F:DNA-directed DNA polymerase activity"/>
    <property type="evidence" value="ECO:0007669"/>
    <property type="project" value="UniProtKB-EC"/>
</dbReference>
<comment type="cofactor">
    <cofactor evidence="15">
        <name>Mg(2+)</name>
        <dbReference type="ChEBI" id="CHEBI:18420"/>
    </cofactor>
    <text evidence="15">Binds 2 magnesium ions per subunit.</text>
</comment>
<evidence type="ECO:0000256" key="7">
    <source>
        <dbReference type="ARBA" id="ARBA00022705"/>
    </source>
</evidence>
<keyword evidence="11 15" id="KW-0239">DNA-directed DNA polymerase</keyword>
<dbReference type="Gene3D" id="3.30.1490.100">
    <property type="entry name" value="DNA polymerase, Y-family, little finger domain"/>
    <property type="match status" value="1"/>
</dbReference>
<evidence type="ECO:0000256" key="3">
    <source>
        <dbReference type="ARBA" id="ARBA00022457"/>
    </source>
</evidence>
<evidence type="ECO:0000256" key="1">
    <source>
        <dbReference type="ARBA" id="ARBA00004496"/>
    </source>
</evidence>
<protein>
    <recommendedName>
        <fullName evidence="15">DNA polymerase IV</fullName>
        <shortName evidence="15">Pol IV</shortName>
        <ecNumber evidence="15">2.7.7.7</ecNumber>
    </recommendedName>
</protein>
<dbReference type="SUPFAM" id="SSF56672">
    <property type="entry name" value="DNA/RNA polymerases"/>
    <property type="match status" value="1"/>
</dbReference>
<gene>
    <name evidence="15 17" type="primary">dinB</name>
    <name evidence="17" type="ORF">KDW95_02110</name>
</gene>
<dbReference type="EMBL" id="CP073347">
    <property type="protein sequence ID" value="UTW12501.1"/>
    <property type="molecule type" value="Genomic_DNA"/>
</dbReference>
<evidence type="ECO:0000259" key="16">
    <source>
        <dbReference type="PROSITE" id="PS50173"/>
    </source>
</evidence>
<dbReference type="InterPro" id="IPR022880">
    <property type="entry name" value="DNApol_IV"/>
</dbReference>
<dbReference type="Pfam" id="PF21999">
    <property type="entry name" value="IMS_HHH_1"/>
    <property type="match status" value="1"/>
</dbReference>
<feature type="binding site" evidence="15">
    <location>
        <position position="42"/>
    </location>
    <ligand>
        <name>Mg(2+)</name>
        <dbReference type="ChEBI" id="CHEBI:18420"/>
    </ligand>
</feature>
<dbReference type="Gene3D" id="3.40.1170.60">
    <property type="match status" value="1"/>
</dbReference>
<dbReference type="InterPro" id="IPR017961">
    <property type="entry name" value="DNA_pol_Y-fam_little_finger"/>
</dbReference>
<organism evidence="17 18">
    <name type="scientific">Marinobacterium rhizophilum</name>
    <dbReference type="NCBI Taxonomy" id="420402"/>
    <lineage>
        <taxon>Bacteria</taxon>
        <taxon>Pseudomonadati</taxon>
        <taxon>Pseudomonadota</taxon>
        <taxon>Gammaproteobacteria</taxon>
        <taxon>Oceanospirillales</taxon>
        <taxon>Oceanospirillaceae</taxon>
        <taxon>Marinobacterium</taxon>
    </lineage>
</organism>
<dbReference type="PANTHER" id="PTHR11076">
    <property type="entry name" value="DNA REPAIR POLYMERASE UMUC / TRANSFERASE FAMILY MEMBER"/>
    <property type="match status" value="1"/>
</dbReference>
<dbReference type="PROSITE" id="PS50173">
    <property type="entry name" value="UMUC"/>
    <property type="match status" value="1"/>
</dbReference>
<feature type="active site" evidence="15">
    <location>
        <position position="138"/>
    </location>
</feature>
<evidence type="ECO:0000256" key="9">
    <source>
        <dbReference type="ARBA" id="ARBA00022763"/>
    </source>
</evidence>
<dbReference type="InterPro" id="IPR001126">
    <property type="entry name" value="UmuC"/>
</dbReference>
<evidence type="ECO:0000313" key="17">
    <source>
        <dbReference type="EMBL" id="UTW12501.1"/>
    </source>
</evidence>
<reference evidence="17" key="1">
    <citation type="submission" date="2021-04" db="EMBL/GenBank/DDBJ databases">
        <title>Oceanospirillales bacteria with DddD are important DMSP degraders in coastal seawater.</title>
        <authorList>
            <person name="Liu J."/>
        </authorList>
    </citation>
    <scope>NUCLEOTIDE SEQUENCE</scope>
    <source>
        <strain evidence="17">D13-1</strain>
    </source>
</reference>
<evidence type="ECO:0000256" key="4">
    <source>
        <dbReference type="ARBA" id="ARBA00022490"/>
    </source>
</evidence>
<dbReference type="Gene3D" id="3.30.70.270">
    <property type="match status" value="1"/>
</dbReference>
<dbReference type="InterPro" id="IPR036775">
    <property type="entry name" value="DNA_pol_Y-fam_lit_finger_sf"/>
</dbReference>
<dbReference type="Pfam" id="PF00817">
    <property type="entry name" value="IMS"/>
    <property type="match status" value="1"/>
</dbReference>
<feature type="site" description="Substrate discrimination" evidence="15">
    <location>
        <position position="47"/>
    </location>
</feature>
<dbReference type="InterPro" id="IPR053848">
    <property type="entry name" value="IMS_HHH_1"/>
</dbReference>
<comment type="catalytic activity">
    <reaction evidence="14 15">
        <text>DNA(n) + a 2'-deoxyribonucleoside 5'-triphosphate = DNA(n+1) + diphosphate</text>
        <dbReference type="Rhea" id="RHEA:22508"/>
        <dbReference type="Rhea" id="RHEA-COMP:17339"/>
        <dbReference type="Rhea" id="RHEA-COMP:17340"/>
        <dbReference type="ChEBI" id="CHEBI:33019"/>
        <dbReference type="ChEBI" id="CHEBI:61560"/>
        <dbReference type="ChEBI" id="CHEBI:173112"/>
        <dbReference type="EC" id="2.7.7.7"/>
    </reaction>
</comment>
<evidence type="ECO:0000256" key="6">
    <source>
        <dbReference type="ARBA" id="ARBA00022695"/>
    </source>
</evidence>
<proteinExistence type="inferred from homology"/>
<evidence type="ECO:0000256" key="12">
    <source>
        <dbReference type="ARBA" id="ARBA00023125"/>
    </source>
</evidence>
<evidence type="ECO:0000256" key="8">
    <source>
        <dbReference type="ARBA" id="ARBA00022723"/>
    </source>
</evidence>
<dbReference type="InterPro" id="IPR043502">
    <property type="entry name" value="DNA/RNA_pol_sf"/>
</dbReference>
<dbReference type="NCBIfam" id="NF002677">
    <property type="entry name" value="PRK02406.1"/>
    <property type="match status" value="1"/>
</dbReference>
<dbReference type="CDD" id="cd03586">
    <property type="entry name" value="PolY_Pol_IV_kappa"/>
    <property type="match status" value="1"/>
</dbReference>
<keyword evidence="10 15" id="KW-0460">Magnesium</keyword>
<keyword evidence="13 15" id="KW-0234">DNA repair</keyword>
<keyword evidence="12 15" id="KW-0238">DNA-binding</keyword>
<evidence type="ECO:0000313" key="18">
    <source>
        <dbReference type="Proteomes" id="UP001058461"/>
    </source>
</evidence>
<keyword evidence="3 15" id="KW-0515">Mutator protein</keyword>
<evidence type="ECO:0000256" key="13">
    <source>
        <dbReference type="ARBA" id="ARBA00023204"/>
    </source>
</evidence>
<dbReference type="SUPFAM" id="SSF100879">
    <property type="entry name" value="Lesion bypass DNA polymerase (Y-family), little finger domain"/>
    <property type="match status" value="1"/>
</dbReference>
<dbReference type="InterPro" id="IPR050116">
    <property type="entry name" value="DNA_polymerase-Y"/>
</dbReference>
<dbReference type="InterPro" id="IPR043128">
    <property type="entry name" value="Rev_trsase/Diguanyl_cyclase"/>
</dbReference>
<sequence length="390" mass="43205">MLRGIQVKISSQARVCIGRFQRPGHRYFSRDLNVDRKIIHCDCDCFYAAVEMRDNPTLRGIPLAVGGRADQRGVVATCNYEARAFGIHSAMSTARALALCPELKVVRGNMEKYREVSARIMAIYADYAQLIEPLSLDEAYLDVTGTQRCRGSATLVAEEIRQRVFDEVGIRVSAGVAPNKFLAKVASDWNKPDGLFVLRPEQVEAFVKALPVKRLHGVGAKTAQKLERMGVHSCADLRAQGEAVLVSRFGRFGQRLWELAWGQDERPVRISRERKSVSVEHTYAEDLPDLAACINALPVLLDSLAGRYARLSRPADIAGAVVKLKFHDFSQTTVEQATRASSSQAPDSGLYARLLQEAFGRGNRPVRLIGVGYRLSEQTDSSQPDQLALF</sequence>
<evidence type="ECO:0000256" key="15">
    <source>
        <dbReference type="HAMAP-Rule" id="MF_01113"/>
    </source>
</evidence>
<keyword evidence="7 15" id="KW-0235">DNA replication</keyword>
<evidence type="ECO:0000256" key="14">
    <source>
        <dbReference type="ARBA" id="ARBA00049244"/>
    </source>
</evidence>
<accession>A0ABY5HNM7</accession>
<keyword evidence="4 15" id="KW-0963">Cytoplasm</keyword>
<keyword evidence="6 15" id="KW-0548">Nucleotidyltransferase</keyword>
<keyword evidence="18" id="KW-1185">Reference proteome</keyword>
<evidence type="ECO:0000256" key="5">
    <source>
        <dbReference type="ARBA" id="ARBA00022679"/>
    </source>
</evidence>
<dbReference type="EC" id="2.7.7.7" evidence="15"/>
<evidence type="ECO:0000256" key="11">
    <source>
        <dbReference type="ARBA" id="ARBA00022932"/>
    </source>
</evidence>
<dbReference type="PANTHER" id="PTHR11076:SF33">
    <property type="entry name" value="DNA POLYMERASE KAPPA"/>
    <property type="match status" value="1"/>
</dbReference>
<comment type="similarity">
    <text evidence="2 15">Belongs to the DNA polymerase type-Y family.</text>
</comment>
<evidence type="ECO:0000256" key="10">
    <source>
        <dbReference type="ARBA" id="ARBA00022842"/>
    </source>
</evidence>
<keyword evidence="8 15" id="KW-0479">Metal-binding</keyword>
<comment type="subunit">
    <text evidence="15">Monomer.</text>
</comment>
<comment type="function">
    <text evidence="15">Poorly processive, error-prone DNA polymerase involved in untargeted mutagenesis. Copies undamaged DNA at stalled replication forks, which arise in vivo from mismatched or misaligned primer ends. These misaligned primers can be extended by PolIV. Exhibits no 3'-5' exonuclease (proofreading) activity. May be involved in translesional synthesis, in conjunction with the beta clamp from PolIII.</text>
</comment>
<dbReference type="Pfam" id="PF11799">
    <property type="entry name" value="IMS_C"/>
    <property type="match status" value="1"/>
</dbReference>
<dbReference type="Proteomes" id="UP001058461">
    <property type="component" value="Chromosome"/>
</dbReference>
<feature type="binding site" evidence="15">
    <location>
        <position position="137"/>
    </location>
    <ligand>
        <name>Mg(2+)</name>
        <dbReference type="ChEBI" id="CHEBI:18420"/>
    </ligand>
</feature>
<comment type="subcellular location">
    <subcellularLocation>
        <location evidence="1 15">Cytoplasm</location>
    </subcellularLocation>
</comment>
<name>A0ABY5HNM7_9GAMM</name>
<evidence type="ECO:0000256" key="2">
    <source>
        <dbReference type="ARBA" id="ARBA00010945"/>
    </source>
</evidence>
<dbReference type="Gene3D" id="1.10.150.20">
    <property type="entry name" value="5' to 3' exonuclease, C-terminal subdomain"/>
    <property type="match status" value="1"/>
</dbReference>
<keyword evidence="5 15" id="KW-0808">Transferase</keyword>
<keyword evidence="9 15" id="KW-0227">DNA damage</keyword>